<dbReference type="OrthoDB" id="2675256at2759"/>
<evidence type="ECO:0000313" key="1">
    <source>
        <dbReference type="EMBL" id="KAG1798899.1"/>
    </source>
</evidence>
<reference evidence="1" key="1">
    <citation type="journal article" date="2020" name="New Phytol.">
        <title>Comparative genomics reveals dynamic genome evolution in host specialist ectomycorrhizal fungi.</title>
        <authorList>
            <person name="Lofgren L.A."/>
            <person name="Nguyen N.H."/>
            <person name="Vilgalys R."/>
            <person name="Ruytinx J."/>
            <person name="Liao H.L."/>
            <person name="Branco S."/>
            <person name="Kuo A."/>
            <person name="LaButti K."/>
            <person name="Lipzen A."/>
            <person name="Andreopoulos W."/>
            <person name="Pangilinan J."/>
            <person name="Riley R."/>
            <person name="Hundley H."/>
            <person name="Na H."/>
            <person name="Barry K."/>
            <person name="Grigoriev I.V."/>
            <person name="Stajich J.E."/>
            <person name="Kennedy P.G."/>
        </authorList>
    </citation>
    <scope>NUCLEOTIDE SEQUENCE</scope>
    <source>
        <strain evidence="1">S12</strain>
    </source>
</reference>
<dbReference type="RefSeq" id="XP_041163440.1">
    <property type="nucleotide sequence ID" value="XM_041309760.1"/>
</dbReference>
<keyword evidence="2" id="KW-1185">Reference proteome</keyword>
<sequence>MIPKYCNSESPTQHAFYIAGIFLQITPNQTPVTSLDSVTEQQWWDVMRSAWNKPPYDIDDARHFNPLPVLVGGTKKYMHIASKSDLKLLIGSVDEFLESLEPKMQLQKMGLALRLEVGPEMGGLEQGEGIIIAVKELRTVASNMLESFGQ</sequence>
<dbReference type="Proteomes" id="UP000719766">
    <property type="component" value="Unassembled WGS sequence"/>
</dbReference>
<comment type="caution">
    <text evidence="1">The sequence shown here is derived from an EMBL/GenBank/DDBJ whole genome shotgun (WGS) entry which is preliminary data.</text>
</comment>
<name>A0A9P7DN78_9AGAM</name>
<organism evidence="1 2">
    <name type="scientific">Suillus plorans</name>
    <dbReference type="NCBI Taxonomy" id="116603"/>
    <lineage>
        <taxon>Eukaryota</taxon>
        <taxon>Fungi</taxon>
        <taxon>Dikarya</taxon>
        <taxon>Basidiomycota</taxon>
        <taxon>Agaricomycotina</taxon>
        <taxon>Agaricomycetes</taxon>
        <taxon>Agaricomycetidae</taxon>
        <taxon>Boletales</taxon>
        <taxon>Suillineae</taxon>
        <taxon>Suillaceae</taxon>
        <taxon>Suillus</taxon>
    </lineage>
</organism>
<accession>A0A9P7DN78</accession>
<protein>
    <submittedName>
        <fullName evidence="1">Uncharacterized protein</fullName>
    </submittedName>
</protein>
<dbReference type="GeneID" id="64603524"/>
<gene>
    <name evidence="1" type="ORF">HD556DRAFT_159710</name>
</gene>
<dbReference type="AlphaFoldDB" id="A0A9P7DN78"/>
<proteinExistence type="predicted"/>
<evidence type="ECO:0000313" key="2">
    <source>
        <dbReference type="Proteomes" id="UP000719766"/>
    </source>
</evidence>
<dbReference type="EMBL" id="JABBWE010000012">
    <property type="protein sequence ID" value="KAG1798899.1"/>
    <property type="molecule type" value="Genomic_DNA"/>
</dbReference>